<keyword evidence="1" id="KW-1133">Transmembrane helix</keyword>
<evidence type="ECO:0000256" key="1">
    <source>
        <dbReference type="SAM" id="Phobius"/>
    </source>
</evidence>
<keyword evidence="1" id="KW-0812">Transmembrane</keyword>
<protein>
    <submittedName>
        <fullName evidence="2">Uncharacterized protein</fullName>
    </submittedName>
</protein>
<dbReference type="EMBL" id="BARV01010627">
    <property type="protein sequence ID" value="GAI14606.1"/>
    <property type="molecule type" value="Genomic_DNA"/>
</dbReference>
<proteinExistence type="predicted"/>
<accession>X1M940</accession>
<name>X1M940_9ZZZZ</name>
<dbReference type="AlphaFoldDB" id="X1M940"/>
<comment type="caution">
    <text evidence="2">The sequence shown here is derived from an EMBL/GenBank/DDBJ whole genome shotgun (WGS) entry which is preliminary data.</text>
</comment>
<sequence length="29" mass="3544">DFELDVYIPLYNWYLPFFKLILLLGVNPK</sequence>
<reference evidence="2" key="1">
    <citation type="journal article" date="2014" name="Front. Microbiol.">
        <title>High frequency of phylogenetically diverse reductive dehalogenase-homologous genes in deep subseafloor sedimentary metagenomes.</title>
        <authorList>
            <person name="Kawai M."/>
            <person name="Futagami T."/>
            <person name="Toyoda A."/>
            <person name="Takaki Y."/>
            <person name="Nishi S."/>
            <person name="Hori S."/>
            <person name="Arai W."/>
            <person name="Tsubouchi T."/>
            <person name="Morono Y."/>
            <person name="Uchiyama I."/>
            <person name="Ito T."/>
            <person name="Fujiyama A."/>
            <person name="Inagaki F."/>
            <person name="Takami H."/>
        </authorList>
    </citation>
    <scope>NUCLEOTIDE SEQUENCE</scope>
    <source>
        <strain evidence="2">Expedition CK06-06</strain>
    </source>
</reference>
<keyword evidence="1" id="KW-0472">Membrane</keyword>
<organism evidence="2">
    <name type="scientific">marine sediment metagenome</name>
    <dbReference type="NCBI Taxonomy" id="412755"/>
    <lineage>
        <taxon>unclassified sequences</taxon>
        <taxon>metagenomes</taxon>
        <taxon>ecological metagenomes</taxon>
    </lineage>
</organism>
<feature type="transmembrane region" description="Helical" evidence="1">
    <location>
        <begin position="6"/>
        <end position="26"/>
    </location>
</feature>
<feature type="non-terminal residue" evidence="2">
    <location>
        <position position="1"/>
    </location>
</feature>
<gene>
    <name evidence="2" type="ORF">S06H3_20510</name>
</gene>
<evidence type="ECO:0000313" key="2">
    <source>
        <dbReference type="EMBL" id="GAI14606.1"/>
    </source>
</evidence>